<dbReference type="EMBL" id="UZAG01001465">
    <property type="protein sequence ID" value="VDO11350.1"/>
    <property type="molecule type" value="Genomic_DNA"/>
</dbReference>
<evidence type="ECO:0000313" key="2">
    <source>
        <dbReference type="Proteomes" id="UP000280834"/>
    </source>
</evidence>
<name>A0A3P7SPL2_9BILA</name>
<gene>
    <name evidence="1" type="ORF">BTMF_LOCUS1913</name>
</gene>
<reference evidence="1 2" key="1">
    <citation type="submission" date="2018-11" db="EMBL/GenBank/DDBJ databases">
        <authorList>
            <consortium name="Pathogen Informatics"/>
        </authorList>
    </citation>
    <scope>NUCLEOTIDE SEQUENCE [LARGE SCALE GENOMIC DNA]</scope>
</reference>
<keyword evidence="2" id="KW-1185">Reference proteome</keyword>
<dbReference type="Proteomes" id="UP000280834">
    <property type="component" value="Unassembled WGS sequence"/>
</dbReference>
<organism evidence="1 2">
    <name type="scientific">Brugia timori</name>
    <dbReference type="NCBI Taxonomy" id="42155"/>
    <lineage>
        <taxon>Eukaryota</taxon>
        <taxon>Metazoa</taxon>
        <taxon>Ecdysozoa</taxon>
        <taxon>Nematoda</taxon>
        <taxon>Chromadorea</taxon>
        <taxon>Rhabditida</taxon>
        <taxon>Spirurina</taxon>
        <taxon>Spiruromorpha</taxon>
        <taxon>Filarioidea</taxon>
        <taxon>Onchocercidae</taxon>
        <taxon>Brugia</taxon>
    </lineage>
</organism>
<proteinExistence type="predicted"/>
<protein>
    <submittedName>
        <fullName evidence="1">Uncharacterized protein</fullName>
    </submittedName>
</protein>
<accession>A0A3P7SPL2</accession>
<sequence>MFSFNNVTGVFIKRFVLGINFPAFTTVTVYEKKKIIYCTTENYYMSSAKSQKMLNH</sequence>
<evidence type="ECO:0000313" key="1">
    <source>
        <dbReference type="EMBL" id="VDO11350.1"/>
    </source>
</evidence>
<dbReference type="AlphaFoldDB" id="A0A3P7SPL2"/>